<dbReference type="Proteomes" id="UP000201272">
    <property type="component" value="Segment"/>
</dbReference>
<organism evidence="2 3">
    <name type="scientific">Salmonella phage BP12B</name>
    <dbReference type="NCBI Taxonomy" id="1543201"/>
    <lineage>
        <taxon>Viruses</taxon>
        <taxon>Duplodnaviria</taxon>
        <taxon>Heunggongvirae</taxon>
        <taxon>Uroviricota</taxon>
        <taxon>Caudoviricetes</taxon>
        <taxon>Autographivirales</taxon>
        <taxon>Autosignataviridae</taxon>
        <taxon>Molineuxvirinae</taxon>
        <taxon>Zindervirus</taxon>
        <taxon>Zindervirus BP12B</taxon>
    </lineage>
</organism>
<feature type="region of interest" description="Disordered" evidence="1">
    <location>
        <begin position="31"/>
        <end position="69"/>
    </location>
</feature>
<dbReference type="OrthoDB" id="24190at10239"/>
<protein>
    <submittedName>
        <fullName evidence="2">Uncharacterized protein</fullName>
    </submittedName>
</protein>
<dbReference type="EMBL" id="KM366097">
    <property type="protein sequence ID" value="AIT13703.1"/>
    <property type="molecule type" value="Genomic_DNA"/>
</dbReference>
<evidence type="ECO:0000313" key="2">
    <source>
        <dbReference type="EMBL" id="AIT13703.1"/>
    </source>
</evidence>
<dbReference type="KEGG" id="vg:29123365"/>
<name>A0A140XFT3_9CAUD</name>
<accession>A0A140XFT3</accession>
<keyword evidence="3" id="KW-1185">Reference proteome</keyword>
<reference evidence="3" key="1">
    <citation type="submission" date="2014-08" db="EMBL/GenBank/DDBJ databases">
        <authorList>
            <person name="Mandeville R."/>
        </authorList>
    </citation>
    <scope>NUCLEOTIDE SEQUENCE [LARGE SCALE GENOMIC DNA]</scope>
</reference>
<gene>
    <name evidence="2" type="ORF">BP12B_27</name>
</gene>
<evidence type="ECO:0000313" key="3">
    <source>
        <dbReference type="Proteomes" id="UP000201272"/>
    </source>
</evidence>
<proteinExistence type="predicted"/>
<evidence type="ECO:0000256" key="1">
    <source>
        <dbReference type="SAM" id="MobiDB-lite"/>
    </source>
</evidence>
<sequence>MGVVKKAFQAVGLAQKAPRIEAAKVPAQQLERQTEVKSEDIQIGQDDDAAASAKGKRGLVRPVASSLGV</sequence>
<dbReference type="RefSeq" id="YP_009304448.1">
    <property type="nucleotide sequence ID" value="NC_031271.1"/>
</dbReference>
<dbReference type="GeneID" id="29123365"/>